<evidence type="ECO:0000313" key="1">
    <source>
        <dbReference type="EMBL" id="SVC05259.1"/>
    </source>
</evidence>
<name>A0A382J0W5_9ZZZZ</name>
<organism evidence="1">
    <name type="scientific">marine metagenome</name>
    <dbReference type="NCBI Taxonomy" id="408172"/>
    <lineage>
        <taxon>unclassified sequences</taxon>
        <taxon>metagenomes</taxon>
        <taxon>ecological metagenomes</taxon>
    </lineage>
</organism>
<dbReference type="EMBL" id="UINC01070818">
    <property type="protein sequence ID" value="SVC05259.1"/>
    <property type="molecule type" value="Genomic_DNA"/>
</dbReference>
<sequence>SANERLHNCCTYNMMIISTPTFHTNKLKFDVGKRTISDNNREANSGAQV</sequence>
<proteinExistence type="predicted"/>
<accession>A0A382J0W5</accession>
<feature type="non-terminal residue" evidence="1">
    <location>
        <position position="1"/>
    </location>
</feature>
<gene>
    <name evidence="1" type="ORF">METZ01_LOCUS258113</name>
</gene>
<protein>
    <submittedName>
        <fullName evidence="1">Uncharacterized protein</fullName>
    </submittedName>
</protein>
<dbReference type="AlphaFoldDB" id="A0A382J0W5"/>
<reference evidence="1" key="1">
    <citation type="submission" date="2018-05" db="EMBL/GenBank/DDBJ databases">
        <authorList>
            <person name="Lanie J.A."/>
            <person name="Ng W.-L."/>
            <person name="Kazmierczak K.M."/>
            <person name="Andrzejewski T.M."/>
            <person name="Davidsen T.M."/>
            <person name="Wayne K.J."/>
            <person name="Tettelin H."/>
            <person name="Glass J.I."/>
            <person name="Rusch D."/>
            <person name="Podicherti R."/>
            <person name="Tsui H.-C.T."/>
            <person name="Winkler M.E."/>
        </authorList>
    </citation>
    <scope>NUCLEOTIDE SEQUENCE</scope>
</reference>